<comment type="caution">
    <text evidence="2">The sequence shown here is derived from an EMBL/GenBank/DDBJ whole genome shotgun (WGS) entry which is preliminary data.</text>
</comment>
<sequence length="335" mass="35091">MAQDAHASRATWWHEESGEKSRNEDPELHFGAPLSRRKCLHVSLPAGKCGPGTGCNAPVTATDLRLGASVLFRADPDFPLFNAALGEALGGDASKFAYVPAGDIRETVVVPLLCSDLKSEDKSFAAFQALSANSNASDPAQMVYSQIWQFVLMCDAWPFDAPEPATLPTDLPLMWVTSDFDLKCARAFASPSRSKRADSLPTELTTFAFAQAPNSTLVIRHGDDHTSIDLPNVASHALEIDFLRTGVFPAAQDGAQVTVVPPGGTRARAPLDPYAVPLGIVAGDASTIETLPDSVLPPAAPGASASGALAASAGRRGWRGGATVSTLLFVAAAIV</sequence>
<accession>A0AAD6VUV3</accession>
<proteinExistence type="predicted"/>
<reference evidence="2" key="1">
    <citation type="submission" date="2023-03" db="EMBL/GenBank/DDBJ databases">
        <title>Massive genome expansion in bonnet fungi (Mycena s.s.) driven by repeated elements and novel gene families across ecological guilds.</title>
        <authorList>
            <consortium name="Lawrence Berkeley National Laboratory"/>
            <person name="Harder C.B."/>
            <person name="Miyauchi S."/>
            <person name="Viragh M."/>
            <person name="Kuo A."/>
            <person name="Thoen E."/>
            <person name="Andreopoulos B."/>
            <person name="Lu D."/>
            <person name="Skrede I."/>
            <person name="Drula E."/>
            <person name="Henrissat B."/>
            <person name="Morin E."/>
            <person name="Kohler A."/>
            <person name="Barry K."/>
            <person name="LaButti K."/>
            <person name="Morin E."/>
            <person name="Salamov A."/>
            <person name="Lipzen A."/>
            <person name="Mereny Z."/>
            <person name="Hegedus B."/>
            <person name="Baldrian P."/>
            <person name="Stursova M."/>
            <person name="Weitz H."/>
            <person name="Taylor A."/>
            <person name="Grigoriev I.V."/>
            <person name="Nagy L.G."/>
            <person name="Martin F."/>
            <person name="Kauserud H."/>
        </authorList>
    </citation>
    <scope>NUCLEOTIDE SEQUENCE</scope>
    <source>
        <strain evidence="2">9144</strain>
    </source>
</reference>
<organism evidence="2 3">
    <name type="scientific">Mycena pura</name>
    <dbReference type="NCBI Taxonomy" id="153505"/>
    <lineage>
        <taxon>Eukaryota</taxon>
        <taxon>Fungi</taxon>
        <taxon>Dikarya</taxon>
        <taxon>Basidiomycota</taxon>
        <taxon>Agaricomycotina</taxon>
        <taxon>Agaricomycetes</taxon>
        <taxon>Agaricomycetidae</taxon>
        <taxon>Agaricales</taxon>
        <taxon>Marasmiineae</taxon>
        <taxon>Mycenaceae</taxon>
        <taxon>Mycena</taxon>
    </lineage>
</organism>
<gene>
    <name evidence="2" type="ORF">GGX14DRAFT_694688</name>
</gene>
<dbReference type="Proteomes" id="UP001219525">
    <property type="component" value="Unassembled WGS sequence"/>
</dbReference>
<evidence type="ECO:0000313" key="2">
    <source>
        <dbReference type="EMBL" id="KAJ7221374.1"/>
    </source>
</evidence>
<dbReference type="EMBL" id="JARJCW010000008">
    <property type="protein sequence ID" value="KAJ7221374.1"/>
    <property type="molecule type" value="Genomic_DNA"/>
</dbReference>
<dbReference type="AlphaFoldDB" id="A0AAD6VUV3"/>
<evidence type="ECO:0000256" key="1">
    <source>
        <dbReference type="SAM" id="MobiDB-lite"/>
    </source>
</evidence>
<keyword evidence="3" id="KW-1185">Reference proteome</keyword>
<feature type="compositionally biased region" description="Basic and acidic residues" evidence="1">
    <location>
        <begin position="12"/>
        <end position="28"/>
    </location>
</feature>
<protein>
    <submittedName>
        <fullName evidence="2">Uncharacterized protein</fullName>
    </submittedName>
</protein>
<name>A0AAD6VUV3_9AGAR</name>
<evidence type="ECO:0000313" key="3">
    <source>
        <dbReference type="Proteomes" id="UP001219525"/>
    </source>
</evidence>
<feature type="region of interest" description="Disordered" evidence="1">
    <location>
        <begin position="1"/>
        <end position="28"/>
    </location>
</feature>